<evidence type="ECO:0000256" key="5">
    <source>
        <dbReference type="ARBA" id="ARBA00022989"/>
    </source>
</evidence>
<dbReference type="AlphaFoldDB" id="A0A928BUA4"/>
<dbReference type="PANTHER" id="PTHR34184:SF4">
    <property type="entry name" value="UPF0718 PROTEIN YCGR"/>
    <property type="match status" value="1"/>
</dbReference>
<feature type="transmembrane region" description="Helical" evidence="7">
    <location>
        <begin position="81"/>
        <end position="106"/>
    </location>
</feature>
<dbReference type="InterPro" id="IPR052923">
    <property type="entry name" value="UPF0718"/>
</dbReference>
<feature type="transmembrane region" description="Helical" evidence="7">
    <location>
        <begin position="301"/>
        <end position="321"/>
    </location>
</feature>
<keyword evidence="3" id="KW-1003">Cell membrane</keyword>
<evidence type="ECO:0000313" key="10">
    <source>
        <dbReference type="Proteomes" id="UP000763088"/>
    </source>
</evidence>
<evidence type="ECO:0000256" key="4">
    <source>
        <dbReference type="ARBA" id="ARBA00022692"/>
    </source>
</evidence>
<evidence type="ECO:0000313" key="9">
    <source>
        <dbReference type="EMBL" id="MBE6266956.1"/>
    </source>
</evidence>
<dbReference type="Pfam" id="PF03773">
    <property type="entry name" value="ArsP_1"/>
    <property type="match status" value="1"/>
</dbReference>
<evidence type="ECO:0000256" key="7">
    <source>
        <dbReference type="SAM" id="Phobius"/>
    </source>
</evidence>
<evidence type="ECO:0000256" key="1">
    <source>
        <dbReference type="ARBA" id="ARBA00004651"/>
    </source>
</evidence>
<dbReference type="InterPro" id="IPR036163">
    <property type="entry name" value="HMA_dom_sf"/>
</dbReference>
<organism evidence="9 10">
    <name type="scientific">Xylanibacter ruminicola</name>
    <name type="common">Prevotella ruminicola</name>
    <dbReference type="NCBI Taxonomy" id="839"/>
    <lineage>
        <taxon>Bacteria</taxon>
        <taxon>Pseudomonadati</taxon>
        <taxon>Bacteroidota</taxon>
        <taxon>Bacteroidia</taxon>
        <taxon>Bacteroidales</taxon>
        <taxon>Prevotellaceae</taxon>
        <taxon>Xylanibacter</taxon>
    </lineage>
</organism>
<dbReference type="Gene3D" id="3.30.70.100">
    <property type="match status" value="1"/>
</dbReference>
<dbReference type="InterPro" id="IPR005524">
    <property type="entry name" value="DUF318"/>
</dbReference>
<comment type="subcellular location">
    <subcellularLocation>
        <location evidence="1">Cell membrane</location>
        <topology evidence="1">Multi-pass membrane protein</topology>
    </subcellularLocation>
</comment>
<feature type="transmembrane region" description="Helical" evidence="7">
    <location>
        <begin position="341"/>
        <end position="360"/>
    </location>
</feature>
<dbReference type="Pfam" id="PF00403">
    <property type="entry name" value="HMA"/>
    <property type="match status" value="1"/>
</dbReference>
<dbReference type="PANTHER" id="PTHR34184">
    <property type="entry name" value="UPF0718 PROTEIN YCGR"/>
    <property type="match status" value="1"/>
</dbReference>
<protein>
    <submittedName>
        <fullName evidence="9">Heavy metal-associated domain-containing protein</fullName>
    </submittedName>
</protein>
<evidence type="ECO:0000256" key="3">
    <source>
        <dbReference type="ARBA" id="ARBA00022475"/>
    </source>
</evidence>
<dbReference type="Proteomes" id="UP000763088">
    <property type="component" value="Unassembled WGS sequence"/>
</dbReference>
<keyword evidence="5 7" id="KW-1133">Transmembrane helix</keyword>
<dbReference type="GO" id="GO:0046872">
    <property type="term" value="F:metal ion binding"/>
    <property type="evidence" value="ECO:0007669"/>
    <property type="project" value="InterPro"/>
</dbReference>
<dbReference type="SUPFAM" id="SSF55008">
    <property type="entry name" value="HMA, heavy metal-associated domain"/>
    <property type="match status" value="1"/>
</dbReference>
<comment type="similarity">
    <text evidence="2">Belongs to the UPF0718 family.</text>
</comment>
<comment type="caution">
    <text evidence="9">The sequence shown here is derived from an EMBL/GenBank/DDBJ whole genome shotgun (WGS) entry which is preliminary data.</text>
</comment>
<evidence type="ECO:0000256" key="6">
    <source>
        <dbReference type="ARBA" id="ARBA00023136"/>
    </source>
</evidence>
<reference evidence="9" key="1">
    <citation type="submission" date="2019-04" db="EMBL/GenBank/DDBJ databases">
        <title>Evolution of Biomass-Degrading Anaerobic Consortia Revealed by Metagenomics.</title>
        <authorList>
            <person name="Peng X."/>
        </authorList>
    </citation>
    <scope>NUCLEOTIDE SEQUENCE</scope>
    <source>
        <strain evidence="9">SIG141</strain>
    </source>
</reference>
<accession>A0A928BUA4</accession>
<keyword evidence="4 7" id="KW-0812">Transmembrane</keyword>
<feature type="domain" description="HMA" evidence="8">
    <location>
        <begin position="375"/>
        <end position="438"/>
    </location>
</feature>
<feature type="transmembrane region" description="Helical" evidence="7">
    <location>
        <begin position="203"/>
        <end position="222"/>
    </location>
</feature>
<gene>
    <name evidence="9" type="ORF">E7102_10925</name>
</gene>
<feature type="transmembrane region" description="Helical" evidence="7">
    <location>
        <begin position="269"/>
        <end position="289"/>
    </location>
</feature>
<sequence length="444" mass="48207">MFFSYFEKFLWLCRYFFVTLQKNRQNIILQMDVYSFFISLMNVVCEMAPYLLLGFFIAGLLHVYVPQRFYANYLSHNNKFSVVWAALLGVPLPLCSCGVIPTAIGLKNEKASKGAIASFLIATPQTGIDSILATFSLMGLGFAIIRPTAALITGICGGLLVNRLVKDDSCCSLADESHLSPSTPHLKIWRVLKYAYYDMLRDIGLRLLIGLVVAALIQVAVPDEFFLSFGSQPLLQMLVILVIAIPMYICSTGSIPVAAALMMKGLSPGAALVMLMAGPAVNLASILVVHKSMGRRFTAIYLLTIVGFAILFGLLLNATGINFTTGVQDACCMNTSALPSPFKIVCATVLTLLIIFALMMKFFSKFTTNKPSDPDVTVYRVEDMHCSHCEAAVVRAVEEVPGVEKAKASASANTLTIKGPATEEAIRTAVEGVGYTFKGKMSAC</sequence>
<dbReference type="EMBL" id="SUYD01000013">
    <property type="protein sequence ID" value="MBE6266956.1"/>
    <property type="molecule type" value="Genomic_DNA"/>
</dbReference>
<proteinExistence type="inferred from homology"/>
<name>A0A928BUA4_XYLRU</name>
<dbReference type="GO" id="GO:0005886">
    <property type="term" value="C:plasma membrane"/>
    <property type="evidence" value="ECO:0007669"/>
    <property type="project" value="UniProtKB-SubCell"/>
</dbReference>
<dbReference type="PROSITE" id="PS50846">
    <property type="entry name" value="HMA_2"/>
    <property type="match status" value="1"/>
</dbReference>
<keyword evidence="6 7" id="KW-0472">Membrane</keyword>
<evidence type="ECO:0000256" key="2">
    <source>
        <dbReference type="ARBA" id="ARBA00006386"/>
    </source>
</evidence>
<evidence type="ECO:0000259" key="8">
    <source>
        <dbReference type="PROSITE" id="PS50846"/>
    </source>
</evidence>
<dbReference type="CDD" id="cd00371">
    <property type="entry name" value="HMA"/>
    <property type="match status" value="1"/>
</dbReference>
<feature type="transmembrane region" description="Helical" evidence="7">
    <location>
        <begin position="33"/>
        <end position="61"/>
    </location>
</feature>
<dbReference type="InterPro" id="IPR006121">
    <property type="entry name" value="HMA_dom"/>
</dbReference>
<feature type="transmembrane region" description="Helical" evidence="7">
    <location>
        <begin position="234"/>
        <end position="263"/>
    </location>
</feature>